<keyword evidence="1" id="KW-1133">Transmembrane helix</keyword>
<accession>A0ABP1NM37</accession>
<evidence type="ECO:0000256" key="1">
    <source>
        <dbReference type="SAM" id="Phobius"/>
    </source>
</evidence>
<sequence>MQLEAILTDLSTKFPWLQYFLPYQYTSYLNTAGTLLLGWLVVSWILRMVRAFLAPLAIGLLAILVICPMTSRWCIKQTIPGLEAFCNEFLQKFRDIFSQILG</sequence>
<evidence type="ECO:0000313" key="2">
    <source>
        <dbReference type="EMBL" id="CAL7942099.1"/>
    </source>
</evidence>
<keyword evidence="1" id="KW-0472">Membrane</keyword>
<keyword evidence="1" id="KW-0812">Transmembrane</keyword>
<feature type="transmembrane region" description="Helical" evidence="1">
    <location>
        <begin position="53"/>
        <end position="71"/>
    </location>
</feature>
<comment type="caution">
    <text evidence="2">The sequence shown here is derived from an EMBL/GenBank/DDBJ whole genome shotgun (WGS) entry which is preliminary data.</text>
</comment>
<dbReference type="EMBL" id="CAXAJV020001292">
    <property type="protein sequence ID" value="CAL7942099.1"/>
    <property type="molecule type" value="Genomic_DNA"/>
</dbReference>
<dbReference type="Proteomes" id="UP001642520">
    <property type="component" value="Unassembled WGS sequence"/>
</dbReference>
<gene>
    <name evidence="2" type="ORF">XYLVIOL_LOCUS5371</name>
</gene>
<keyword evidence="3" id="KW-1185">Reference proteome</keyword>
<proteinExistence type="predicted"/>
<feature type="transmembrane region" description="Helical" evidence="1">
    <location>
        <begin position="25"/>
        <end position="46"/>
    </location>
</feature>
<name>A0ABP1NM37_XYLVO</name>
<reference evidence="2 3" key="1">
    <citation type="submission" date="2024-08" db="EMBL/GenBank/DDBJ databases">
        <authorList>
            <person name="Will J Nash"/>
            <person name="Angela Man"/>
            <person name="Seanna McTaggart"/>
            <person name="Kendall Baker"/>
            <person name="Tom Barker"/>
            <person name="Leah Catchpole"/>
            <person name="Alex Durrant"/>
            <person name="Karim Gharbi"/>
            <person name="Naomi Irish"/>
            <person name="Gemy Kaithakottil"/>
            <person name="Debby Ku"/>
            <person name="Aaliyah Providence"/>
            <person name="Felix Shaw"/>
            <person name="David Swarbreck"/>
            <person name="Chris Watkins"/>
            <person name="Ann M. McCartney"/>
            <person name="Giulio Formenti"/>
            <person name="Alice Mouton"/>
            <person name="Noel Vella"/>
            <person name="Bjorn M von Reumont"/>
            <person name="Adriana Vella"/>
            <person name="Wilfried Haerty"/>
        </authorList>
    </citation>
    <scope>NUCLEOTIDE SEQUENCE [LARGE SCALE GENOMIC DNA]</scope>
</reference>
<organism evidence="2 3">
    <name type="scientific">Xylocopa violacea</name>
    <name type="common">Violet carpenter bee</name>
    <name type="synonym">Apis violacea</name>
    <dbReference type="NCBI Taxonomy" id="135666"/>
    <lineage>
        <taxon>Eukaryota</taxon>
        <taxon>Metazoa</taxon>
        <taxon>Ecdysozoa</taxon>
        <taxon>Arthropoda</taxon>
        <taxon>Hexapoda</taxon>
        <taxon>Insecta</taxon>
        <taxon>Pterygota</taxon>
        <taxon>Neoptera</taxon>
        <taxon>Endopterygota</taxon>
        <taxon>Hymenoptera</taxon>
        <taxon>Apocrita</taxon>
        <taxon>Aculeata</taxon>
        <taxon>Apoidea</taxon>
        <taxon>Anthophila</taxon>
        <taxon>Apidae</taxon>
        <taxon>Xylocopa</taxon>
        <taxon>Xylocopa</taxon>
    </lineage>
</organism>
<protein>
    <submittedName>
        <fullName evidence="2">Uncharacterized protein</fullName>
    </submittedName>
</protein>
<evidence type="ECO:0000313" key="3">
    <source>
        <dbReference type="Proteomes" id="UP001642520"/>
    </source>
</evidence>